<keyword evidence="3" id="KW-1185">Reference proteome</keyword>
<dbReference type="EMBL" id="CM001403">
    <property type="protein sequence ID" value="EHQ29051.1"/>
    <property type="molecule type" value="Genomic_DNA"/>
</dbReference>
<evidence type="ECO:0008006" key="4">
    <source>
        <dbReference type="Google" id="ProtNLM"/>
    </source>
</evidence>
<dbReference type="RefSeq" id="WP_008510075.1">
    <property type="nucleotide sequence ID" value="NZ_CM001403.1"/>
</dbReference>
<protein>
    <recommendedName>
        <fullName evidence="4">Outer membrane chaperone Skp (OmpH)</fullName>
    </recommendedName>
</protein>
<dbReference type="AlphaFoldDB" id="H1Y913"/>
<reference evidence="2" key="1">
    <citation type="submission" date="2011-09" db="EMBL/GenBank/DDBJ databases">
        <title>The permanent draft genome of Mucilaginibacter paludis DSM 18603.</title>
        <authorList>
            <consortium name="US DOE Joint Genome Institute (JGI-PGF)"/>
            <person name="Lucas S."/>
            <person name="Han J."/>
            <person name="Lapidus A."/>
            <person name="Bruce D."/>
            <person name="Goodwin L."/>
            <person name="Pitluck S."/>
            <person name="Peters L."/>
            <person name="Kyrpides N."/>
            <person name="Mavromatis K."/>
            <person name="Ivanova N."/>
            <person name="Mikhailova N."/>
            <person name="Held B."/>
            <person name="Detter J.C."/>
            <person name="Tapia R."/>
            <person name="Han C."/>
            <person name="Land M."/>
            <person name="Hauser L."/>
            <person name="Markowitz V."/>
            <person name="Cheng J.-F."/>
            <person name="Hugenholtz P."/>
            <person name="Woyke T."/>
            <person name="Wu D."/>
            <person name="Tindall B."/>
            <person name="Brambilla E."/>
            <person name="Klenk H.-P."/>
            <person name="Eisen J.A."/>
        </authorList>
    </citation>
    <scope>NUCLEOTIDE SEQUENCE [LARGE SCALE GENOMIC DNA]</scope>
    <source>
        <strain evidence="2">DSM 18603</strain>
    </source>
</reference>
<evidence type="ECO:0000256" key="1">
    <source>
        <dbReference type="SAM" id="SignalP"/>
    </source>
</evidence>
<proteinExistence type="predicted"/>
<feature type="signal peptide" evidence="1">
    <location>
        <begin position="1"/>
        <end position="22"/>
    </location>
</feature>
<feature type="chain" id="PRO_5003557566" description="Outer membrane chaperone Skp (OmpH)" evidence="1">
    <location>
        <begin position="23"/>
        <end position="146"/>
    </location>
</feature>
<organism evidence="2 3">
    <name type="scientific">Mucilaginibacter paludis DSM 18603</name>
    <dbReference type="NCBI Taxonomy" id="714943"/>
    <lineage>
        <taxon>Bacteria</taxon>
        <taxon>Pseudomonadati</taxon>
        <taxon>Bacteroidota</taxon>
        <taxon>Sphingobacteriia</taxon>
        <taxon>Sphingobacteriales</taxon>
        <taxon>Sphingobacteriaceae</taxon>
        <taxon>Mucilaginibacter</taxon>
    </lineage>
</organism>
<keyword evidence="1" id="KW-0732">Signal</keyword>
<dbReference type="HOGENOM" id="CLU_1775358_0_0_10"/>
<sequence length="146" mass="16323">MLNLKIKLCFPALLLMISMAYAQKPNSASSNLKAKTEEINNAVNKKLYLQSFLKQVQINPAKYCNSSKELRDSVTTHMQLDLNALNLSVLKKQKDKKVKKIAVGIKKSFEISLQMILDGQLLADQQKELDGQIAKVNELIAEAGTF</sequence>
<gene>
    <name evidence="2" type="ORF">Mucpa_4970</name>
</gene>
<dbReference type="Proteomes" id="UP000002774">
    <property type="component" value="Chromosome"/>
</dbReference>
<accession>H1Y913</accession>
<name>H1Y913_9SPHI</name>
<evidence type="ECO:0000313" key="2">
    <source>
        <dbReference type="EMBL" id="EHQ29051.1"/>
    </source>
</evidence>
<evidence type="ECO:0000313" key="3">
    <source>
        <dbReference type="Proteomes" id="UP000002774"/>
    </source>
</evidence>